<gene>
    <name evidence="3" type="ORF">ACFOLH_15515</name>
</gene>
<dbReference type="Proteomes" id="UP001595685">
    <property type="component" value="Unassembled WGS sequence"/>
</dbReference>
<keyword evidence="1" id="KW-0808">Transferase</keyword>
<dbReference type="InterPro" id="IPR050267">
    <property type="entry name" value="Anti-sigma-factor_SerPK"/>
</dbReference>
<protein>
    <submittedName>
        <fullName evidence="3">ATP-binding protein</fullName>
    </submittedName>
</protein>
<dbReference type="CDD" id="cd16936">
    <property type="entry name" value="HATPase_RsbW-like"/>
    <property type="match status" value="1"/>
</dbReference>
<proteinExistence type="predicted"/>
<dbReference type="Pfam" id="PF13581">
    <property type="entry name" value="HATPase_c_2"/>
    <property type="match status" value="1"/>
</dbReference>
<comment type="caution">
    <text evidence="3">The sequence shown here is derived from an EMBL/GenBank/DDBJ whole genome shotgun (WGS) entry which is preliminary data.</text>
</comment>
<keyword evidence="3" id="KW-0547">Nucleotide-binding</keyword>
<dbReference type="EMBL" id="JBHRWW010000012">
    <property type="protein sequence ID" value="MFC3689756.1"/>
    <property type="molecule type" value="Genomic_DNA"/>
</dbReference>
<organism evidence="3 4">
    <name type="scientific">Aquipuribacter hungaricus</name>
    <dbReference type="NCBI Taxonomy" id="545624"/>
    <lineage>
        <taxon>Bacteria</taxon>
        <taxon>Bacillati</taxon>
        <taxon>Actinomycetota</taxon>
        <taxon>Actinomycetes</taxon>
        <taxon>Micrococcales</taxon>
        <taxon>Intrasporangiaceae</taxon>
        <taxon>Aquipuribacter</taxon>
    </lineage>
</organism>
<feature type="domain" description="Histidine kinase/HSP90-like ATPase" evidence="2">
    <location>
        <begin position="28"/>
        <end position="146"/>
    </location>
</feature>
<accession>A0ABV7WIR1</accession>
<dbReference type="SUPFAM" id="SSF55874">
    <property type="entry name" value="ATPase domain of HSP90 chaperone/DNA topoisomerase II/histidine kinase"/>
    <property type="match status" value="1"/>
</dbReference>
<keyword evidence="1" id="KW-0723">Serine/threonine-protein kinase</keyword>
<keyword evidence="4" id="KW-1185">Reference proteome</keyword>
<dbReference type="InterPro" id="IPR003594">
    <property type="entry name" value="HATPase_dom"/>
</dbReference>
<name>A0ABV7WIR1_9MICO</name>
<evidence type="ECO:0000313" key="3">
    <source>
        <dbReference type="EMBL" id="MFC3689756.1"/>
    </source>
</evidence>
<reference evidence="4" key="1">
    <citation type="journal article" date="2019" name="Int. J. Syst. Evol. Microbiol.">
        <title>The Global Catalogue of Microorganisms (GCM) 10K type strain sequencing project: providing services to taxonomists for standard genome sequencing and annotation.</title>
        <authorList>
            <consortium name="The Broad Institute Genomics Platform"/>
            <consortium name="The Broad Institute Genome Sequencing Center for Infectious Disease"/>
            <person name="Wu L."/>
            <person name="Ma J."/>
        </authorList>
    </citation>
    <scope>NUCLEOTIDE SEQUENCE [LARGE SCALE GENOMIC DNA]</scope>
    <source>
        <strain evidence="4">NCAIM B.02333</strain>
    </source>
</reference>
<dbReference type="PANTHER" id="PTHR35526">
    <property type="entry name" value="ANTI-SIGMA-F FACTOR RSBW-RELATED"/>
    <property type="match status" value="1"/>
</dbReference>
<keyword evidence="1" id="KW-0418">Kinase</keyword>
<evidence type="ECO:0000256" key="1">
    <source>
        <dbReference type="ARBA" id="ARBA00022527"/>
    </source>
</evidence>
<dbReference type="GO" id="GO:0005524">
    <property type="term" value="F:ATP binding"/>
    <property type="evidence" value="ECO:0007669"/>
    <property type="project" value="UniProtKB-KW"/>
</dbReference>
<dbReference type="Gene3D" id="3.30.565.10">
    <property type="entry name" value="Histidine kinase-like ATPase, C-terminal domain"/>
    <property type="match status" value="1"/>
</dbReference>
<dbReference type="InterPro" id="IPR036890">
    <property type="entry name" value="HATPase_C_sf"/>
</dbReference>
<sequence length="156" mass="16548">MREGDGDDMVSATAVRTERRWDLPHVASAVPAAREELVDLLTSLGVDDGTVGDAELAASELLGNAVMHGRPGPRGTISLRVRVRDEVVEVAVTDGGPADGQVVDVRPRRTSVVATRGRGLRIVRSLAHEWGVIVDPEAGDTTVWATIGGPSRRRAV</sequence>
<evidence type="ECO:0000259" key="2">
    <source>
        <dbReference type="Pfam" id="PF13581"/>
    </source>
</evidence>
<dbReference type="RefSeq" id="WP_340291172.1">
    <property type="nucleotide sequence ID" value="NZ_JBBEOI010000032.1"/>
</dbReference>
<dbReference type="PANTHER" id="PTHR35526:SF3">
    <property type="entry name" value="ANTI-SIGMA-F FACTOR RSBW"/>
    <property type="match status" value="1"/>
</dbReference>
<keyword evidence="3" id="KW-0067">ATP-binding</keyword>
<evidence type="ECO:0000313" key="4">
    <source>
        <dbReference type="Proteomes" id="UP001595685"/>
    </source>
</evidence>